<feature type="domain" description="HTH myb-type" evidence="4">
    <location>
        <begin position="1"/>
        <end position="50"/>
    </location>
</feature>
<dbReference type="InterPro" id="IPR017930">
    <property type="entry name" value="Myb_dom"/>
</dbReference>
<protein>
    <submittedName>
        <fullName evidence="5">Uncharacterized protein</fullName>
    </submittedName>
</protein>
<dbReference type="PANTHER" id="PTHR45614">
    <property type="entry name" value="MYB PROTEIN-RELATED"/>
    <property type="match status" value="1"/>
</dbReference>
<dbReference type="Proteomes" id="UP001295684">
    <property type="component" value="Unassembled WGS sequence"/>
</dbReference>
<dbReference type="GO" id="GO:0000978">
    <property type="term" value="F:RNA polymerase II cis-regulatory region sequence-specific DNA binding"/>
    <property type="evidence" value="ECO:0007669"/>
    <property type="project" value="TreeGrafter"/>
</dbReference>
<evidence type="ECO:0000256" key="1">
    <source>
        <dbReference type="SAM" id="MobiDB-lite"/>
    </source>
</evidence>
<proteinExistence type="predicted"/>
<dbReference type="InterPro" id="IPR009057">
    <property type="entry name" value="Homeodomain-like_sf"/>
</dbReference>
<dbReference type="InterPro" id="IPR017884">
    <property type="entry name" value="SANT_dom"/>
</dbReference>
<organism evidence="5 6">
    <name type="scientific">Euplotes crassus</name>
    <dbReference type="NCBI Taxonomy" id="5936"/>
    <lineage>
        <taxon>Eukaryota</taxon>
        <taxon>Sar</taxon>
        <taxon>Alveolata</taxon>
        <taxon>Ciliophora</taxon>
        <taxon>Intramacronucleata</taxon>
        <taxon>Spirotrichea</taxon>
        <taxon>Hypotrichia</taxon>
        <taxon>Euplotida</taxon>
        <taxon>Euplotidae</taxon>
        <taxon>Moneuplotes</taxon>
    </lineage>
</organism>
<dbReference type="CDD" id="cd00167">
    <property type="entry name" value="SANT"/>
    <property type="match status" value="1"/>
</dbReference>
<dbReference type="Pfam" id="PF00249">
    <property type="entry name" value="Myb_DNA-binding"/>
    <property type="match status" value="1"/>
</dbReference>
<reference evidence="5" key="1">
    <citation type="submission" date="2023-07" db="EMBL/GenBank/DDBJ databases">
        <authorList>
            <consortium name="AG Swart"/>
            <person name="Singh M."/>
            <person name="Singh A."/>
            <person name="Seah K."/>
            <person name="Emmerich C."/>
        </authorList>
    </citation>
    <scope>NUCLEOTIDE SEQUENCE</scope>
    <source>
        <strain evidence="5">DP1</strain>
    </source>
</reference>
<dbReference type="GO" id="GO:0000981">
    <property type="term" value="F:DNA-binding transcription factor activity, RNA polymerase II-specific"/>
    <property type="evidence" value="ECO:0007669"/>
    <property type="project" value="TreeGrafter"/>
</dbReference>
<evidence type="ECO:0000313" key="5">
    <source>
        <dbReference type="EMBL" id="CAI2375218.1"/>
    </source>
</evidence>
<dbReference type="EMBL" id="CAMPGE010016676">
    <property type="protein sequence ID" value="CAI2375218.1"/>
    <property type="molecule type" value="Genomic_DNA"/>
</dbReference>
<dbReference type="PROSITE" id="PS50090">
    <property type="entry name" value="MYB_LIKE"/>
    <property type="match status" value="1"/>
</dbReference>
<evidence type="ECO:0000259" key="4">
    <source>
        <dbReference type="PROSITE" id="PS51294"/>
    </source>
</evidence>
<dbReference type="GO" id="GO:0005634">
    <property type="term" value="C:nucleus"/>
    <property type="evidence" value="ECO:0007669"/>
    <property type="project" value="TreeGrafter"/>
</dbReference>
<evidence type="ECO:0000259" key="2">
    <source>
        <dbReference type="PROSITE" id="PS50090"/>
    </source>
</evidence>
<keyword evidence="6" id="KW-1185">Reference proteome</keyword>
<evidence type="ECO:0000259" key="3">
    <source>
        <dbReference type="PROSITE" id="PS51293"/>
    </source>
</evidence>
<dbReference type="Gene3D" id="1.10.10.60">
    <property type="entry name" value="Homeodomain-like"/>
    <property type="match status" value="1"/>
</dbReference>
<dbReference type="PROSITE" id="PS51294">
    <property type="entry name" value="HTH_MYB"/>
    <property type="match status" value="1"/>
</dbReference>
<sequence length="306" mass="36012">MNRWTPEEDELFLSLARAHGKNINKISESFPERSKNSLLHRYNKFFSDTKVGSWDEEEDYQLIMEIFEQAKNHFGAQGGLLNRTKGAYIKRIEYFQQKVGDFLFPKKELKVKKRELKTIKKREPTRLIKRKPNKRSKKVVKEEFKVKSDMFDDYKDECTSSGSDDAATFKKFTLAISEPRISERKQEKARKSKKVKATPEIKKRALDYEIKTEAKDWTEQSDKRLLELDKILGSDIQSIQNFFTDRTVDEVQDRLDHLKNQTSNSSRFDIQKATPNIEKDPEPAYEDSSEDEEIDKKFKDSIAKFL</sequence>
<dbReference type="PROSITE" id="PS51293">
    <property type="entry name" value="SANT"/>
    <property type="match status" value="1"/>
</dbReference>
<dbReference type="SMART" id="SM00717">
    <property type="entry name" value="SANT"/>
    <property type="match status" value="2"/>
</dbReference>
<gene>
    <name evidence="5" type="ORF">ECRASSUSDP1_LOCUS16578</name>
</gene>
<feature type="compositionally biased region" description="Acidic residues" evidence="1">
    <location>
        <begin position="283"/>
        <end position="293"/>
    </location>
</feature>
<name>A0AAD2D0A3_EUPCR</name>
<accession>A0AAD2D0A3</accession>
<dbReference type="InterPro" id="IPR001005">
    <property type="entry name" value="SANT/Myb"/>
</dbReference>
<feature type="region of interest" description="Disordered" evidence="1">
    <location>
        <begin position="257"/>
        <end position="295"/>
    </location>
</feature>
<feature type="domain" description="Myb-like" evidence="2">
    <location>
        <begin position="1"/>
        <end position="46"/>
    </location>
</feature>
<dbReference type="InterPro" id="IPR050560">
    <property type="entry name" value="MYB_TF"/>
</dbReference>
<dbReference type="SUPFAM" id="SSF46689">
    <property type="entry name" value="Homeodomain-like"/>
    <property type="match status" value="1"/>
</dbReference>
<evidence type="ECO:0000313" key="6">
    <source>
        <dbReference type="Proteomes" id="UP001295684"/>
    </source>
</evidence>
<dbReference type="AlphaFoldDB" id="A0AAD2D0A3"/>
<feature type="domain" description="SANT" evidence="3">
    <location>
        <begin position="1"/>
        <end position="50"/>
    </location>
</feature>
<comment type="caution">
    <text evidence="5">The sequence shown here is derived from an EMBL/GenBank/DDBJ whole genome shotgun (WGS) entry which is preliminary data.</text>
</comment>